<evidence type="ECO:0000313" key="8">
    <source>
        <dbReference type="EMBL" id="KAG6685720.1"/>
    </source>
</evidence>
<sequence length="664" mass="73134">MDGSGPSGSDDTRKTDDNDSMNVTEHENTDFETDSDSTDHSSAHDLEDLNDVEEYPLLLREKMEVEGGQLGFEPEEISKLPQLQENGSSSQNNEGAGRSPQYSPRQSPDHQHCHSDCGSNSNAHIQRASDLLMAVSVSAEVNKMKITEVAVSAMEELAKKALAGAPLWQLQEDGRTEVLNDLEYMREFGHVDATLMDIMKMVEVGEPQRLPISLDTSTNSGSSFESEYRPILPHELLGPEPLHTEASRKTGLIRVNPLSIVELLMDLKQWSSVFANIVSKAMILGVLFSKGMQGNYDGTLQVMAAEFHLPSPLVPVRKSYFARYCKQLYPGTWGVVDVSIENLFPTPSIRVKRRPSGCLITETRNGFSKVIWVEHVEVDNVGVPNIFQPLVASGFAFGATRWVNTIARHYERFEALTARSTPADSGVLIPQAGRTSLVKLSERMMRNFCADISASTTNIWTPLHILPGADQDVRIMTKFNVDDPGKPPGASVAFATSIWLPGSPKFLFNFLRRENTRNMWDILSYGRTVREFAYVVNGENPGNRTSIMQVISSPVLYLQESYTDSTGSYVVYAPLDAYAISMVLSGSNPDTVVILPSGFAILPDKATLEGQESSGSLLSVAFHIIDRASMDGYVPPESANIMFKIITETIVSIRAALTSNLPKN</sequence>
<feature type="compositionally biased region" description="Polar residues" evidence="6">
    <location>
        <begin position="83"/>
        <end position="106"/>
    </location>
</feature>
<evidence type="ECO:0000256" key="2">
    <source>
        <dbReference type="ARBA" id="ARBA00023125"/>
    </source>
</evidence>
<feature type="compositionally biased region" description="Basic and acidic residues" evidence="6">
    <location>
        <begin position="37"/>
        <end position="47"/>
    </location>
</feature>
<dbReference type="SMART" id="SM00234">
    <property type="entry name" value="START"/>
    <property type="match status" value="1"/>
</dbReference>
<feature type="region of interest" description="Disordered" evidence="6">
    <location>
        <begin position="1"/>
        <end position="61"/>
    </location>
</feature>
<evidence type="ECO:0000256" key="6">
    <source>
        <dbReference type="SAM" id="MobiDB-lite"/>
    </source>
</evidence>
<dbReference type="AlphaFoldDB" id="A0A922DJP9"/>
<dbReference type="Pfam" id="PF01852">
    <property type="entry name" value="START"/>
    <property type="match status" value="1"/>
</dbReference>
<dbReference type="InterPro" id="IPR042160">
    <property type="entry name" value="HD-Zip_IV"/>
</dbReference>
<feature type="region of interest" description="Disordered" evidence="6">
    <location>
        <begin position="83"/>
        <end position="121"/>
    </location>
</feature>
<dbReference type="GO" id="GO:0008289">
    <property type="term" value="F:lipid binding"/>
    <property type="evidence" value="ECO:0007669"/>
    <property type="project" value="InterPro"/>
</dbReference>
<keyword evidence="4" id="KW-0804">Transcription</keyword>
<dbReference type="CDD" id="cd08875">
    <property type="entry name" value="START_ArGLABRA2_like"/>
    <property type="match status" value="1"/>
</dbReference>
<dbReference type="PANTHER" id="PTHR45654:SF48">
    <property type="entry name" value="START DOMAIN-CONTAINING PROTEIN"/>
    <property type="match status" value="1"/>
</dbReference>
<evidence type="ECO:0000256" key="3">
    <source>
        <dbReference type="ARBA" id="ARBA00023155"/>
    </source>
</evidence>
<reference evidence="8" key="1">
    <citation type="submission" date="2021-01" db="EMBL/GenBank/DDBJ databases">
        <authorList>
            <person name="Lovell J.T."/>
            <person name="Bentley N."/>
            <person name="Bhattarai G."/>
            <person name="Jenkins J.W."/>
            <person name="Sreedasyam A."/>
            <person name="Alarcon Y."/>
            <person name="Bock C."/>
            <person name="Boston L."/>
            <person name="Carlson J."/>
            <person name="Cervantes K."/>
            <person name="Clermont K."/>
            <person name="Krom N."/>
            <person name="Kubenka K."/>
            <person name="Mamidi S."/>
            <person name="Mattison C."/>
            <person name="Monteros M."/>
            <person name="Pisani C."/>
            <person name="Plott C."/>
            <person name="Rajasekar S."/>
            <person name="Rhein H.S."/>
            <person name="Rohla C."/>
            <person name="Song M."/>
            <person name="Hilaire R.S."/>
            <person name="Shu S."/>
            <person name="Wells L."/>
            <person name="Wang X."/>
            <person name="Webber J."/>
            <person name="Heerema R.J."/>
            <person name="Klein P."/>
            <person name="Conner P."/>
            <person name="Grauke L."/>
            <person name="Grimwood J."/>
            <person name="Schmutz J."/>
            <person name="Randall J.J."/>
        </authorList>
    </citation>
    <scope>NUCLEOTIDE SEQUENCE</scope>
    <source>
        <tissue evidence="8">Leaf</tissue>
    </source>
</reference>
<accession>A0A922DJP9</accession>
<evidence type="ECO:0000313" key="9">
    <source>
        <dbReference type="Proteomes" id="UP000811246"/>
    </source>
</evidence>
<dbReference type="InterPro" id="IPR057993">
    <property type="entry name" value="HD-Zip_IV_C"/>
</dbReference>
<gene>
    <name evidence="8" type="ORF">I3842_12G126400</name>
</gene>
<dbReference type="Proteomes" id="UP000811246">
    <property type="component" value="Chromosome 12"/>
</dbReference>
<dbReference type="EMBL" id="CM031836">
    <property type="protein sequence ID" value="KAG6685720.1"/>
    <property type="molecule type" value="Genomic_DNA"/>
</dbReference>
<keyword evidence="1" id="KW-0805">Transcription regulation</keyword>
<name>A0A922DJP9_CARIL</name>
<dbReference type="InterPro" id="IPR002913">
    <property type="entry name" value="START_lipid-bd_dom"/>
</dbReference>
<organism evidence="8 9">
    <name type="scientific">Carya illinoinensis</name>
    <name type="common">Pecan</name>
    <dbReference type="NCBI Taxonomy" id="32201"/>
    <lineage>
        <taxon>Eukaryota</taxon>
        <taxon>Viridiplantae</taxon>
        <taxon>Streptophyta</taxon>
        <taxon>Embryophyta</taxon>
        <taxon>Tracheophyta</taxon>
        <taxon>Spermatophyta</taxon>
        <taxon>Magnoliopsida</taxon>
        <taxon>eudicotyledons</taxon>
        <taxon>Gunneridae</taxon>
        <taxon>Pentapetalae</taxon>
        <taxon>rosids</taxon>
        <taxon>fabids</taxon>
        <taxon>Fagales</taxon>
        <taxon>Juglandaceae</taxon>
        <taxon>Carya</taxon>
    </lineage>
</organism>
<feature type="domain" description="START" evidence="7">
    <location>
        <begin position="139"/>
        <end position="415"/>
    </location>
</feature>
<comment type="caution">
    <text evidence="8">The sequence shown here is derived from an EMBL/GenBank/DDBJ whole genome shotgun (WGS) entry which is preliminary data.</text>
</comment>
<dbReference type="Pfam" id="PF25797">
    <property type="entry name" value="PDF2_C"/>
    <property type="match status" value="1"/>
</dbReference>
<protein>
    <recommendedName>
        <fullName evidence="7">START domain-containing protein</fullName>
    </recommendedName>
</protein>
<evidence type="ECO:0000259" key="7">
    <source>
        <dbReference type="PROSITE" id="PS50848"/>
    </source>
</evidence>
<dbReference type="PANTHER" id="PTHR45654">
    <property type="entry name" value="HOMEOBOX-LEUCINE ZIPPER PROTEIN MERISTEM L1"/>
    <property type="match status" value="1"/>
</dbReference>
<dbReference type="PROSITE" id="PS50848">
    <property type="entry name" value="START"/>
    <property type="match status" value="1"/>
</dbReference>
<evidence type="ECO:0000256" key="5">
    <source>
        <dbReference type="ARBA" id="ARBA00023242"/>
    </source>
</evidence>
<keyword evidence="3" id="KW-0371">Homeobox</keyword>
<evidence type="ECO:0000256" key="4">
    <source>
        <dbReference type="ARBA" id="ARBA00023163"/>
    </source>
</evidence>
<proteinExistence type="predicted"/>
<dbReference type="GO" id="GO:0003677">
    <property type="term" value="F:DNA binding"/>
    <property type="evidence" value="ECO:0007669"/>
    <property type="project" value="UniProtKB-KW"/>
</dbReference>
<evidence type="ECO:0000256" key="1">
    <source>
        <dbReference type="ARBA" id="ARBA00023015"/>
    </source>
</evidence>
<keyword evidence="2" id="KW-0238">DNA-binding</keyword>
<keyword evidence="5" id="KW-0539">Nucleus</keyword>